<dbReference type="STRING" id="856793.MICA_1510"/>
<dbReference type="EMBL" id="CP002382">
    <property type="protein sequence ID" value="AEP09828.1"/>
    <property type="molecule type" value="Genomic_DNA"/>
</dbReference>
<dbReference type="Proteomes" id="UP000009286">
    <property type="component" value="Chromosome"/>
</dbReference>
<dbReference type="HOGENOM" id="CLU_1382721_0_0_5"/>
<keyword evidence="2" id="KW-1185">Reference proteome</keyword>
<name>G2KNI0_MICAA</name>
<dbReference type="AlphaFoldDB" id="G2KNI0"/>
<gene>
    <name evidence="1" type="ordered locus">MICA_1510</name>
</gene>
<evidence type="ECO:0000313" key="1">
    <source>
        <dbReference type="EMBL" id="AEP09828.1"/>
    </source>
</evidence>
<accession>G2KNI0</accession>
<dbReference type="KEGG" id="mai:MICA_1510"/>
<reference evidence="1 2" key="1">
    <citation type="journal article" date="2011" name="BMC Genomics">
        <title>Genomic insights into an obligate epibiotic bacterial predator: Micavibrio aeruginosavorus ARL-13.</title>
        <authorList>
            <person name="Wang Z."/>
            <person name="Kadouri D."/>
            <person name="Wu M."/>
        </authorList>
    </citation>
    <scope>NUCLEOTIDE SEQUENCE [LARGE SCALE GENOMIC DNA]</scope>
    <source>
        <strain evidence="1 2">ARL-13</strain>
    </source>
</reference>
<proteinExistence type="predicted"/>
<dbReference type="RefSeq" id="WP_014103051.1">
    <property type="nucleotide sequence ID" value="NC_016026.1"/>
</dbReference>
<dbReference type="OrthoDB" id="6015145at2"/>
<protein>
    <submittedName>
        <fullName evidence="1">Uncharacterized protein</fullName>
    </submittedName>
</protein>
<evidence type="ECO:0000313" key="2">
    <source>
        <dbReference type="Proteomes" id="UP000009286"/>
    </source>
</evidence>
<organism evidence="1 2">
    <name type="scientific">Micavibrio aeruginosavorus (strain ARL-13)</name>
    <dbReference type="NCBI Taxonomy" id="856793"/>
    <lineage>
        <taxon>Bacteria</taxon>
        <taxon>Pseudomonadati</taxon>
        <taxon>Bdellovibrionota</taxon>
        <taxon>Bdellovibrionia</taxon>
        <taxon>Bdellovibrionales</taxon>
        <taxon>Pseudobdellovibrionaceae</taxon>
        <taxon>Micavibrio</taxon>
    </lineage>
</organism>
<sequence>MPYDGYNDRELNDMIRPIHHLDADLTNVCFPTPNRAFNGAAWSAYPKLQHNTNCYCYALGMPEMGNAQPGSLIYAEPSYSDIGEGFTIFNEEDVRDRVTSDGLIMISEDEALSGDVHAIAMTVATDDDFHFFLRDADGTWSDKMGCKAVQKNPHITIPSKHALTDRYKKFAGYYTIPAQGIDYTPRLSIPAPILRLF</sequence>